<evidence type="ECO:0000256" key="6">
    <source>
        <dbReference type="ARBA" id="ARBA00023136"/>
    </source>
</evidence>
<dbReference type="InterPro" id="IPR000515">
    <property type="entry name" value="MetI-like"/>
</dbReference>
<keyword evidence="2 7" id="KW-0813">Transport</keyword>
<dbReference type="GO" id="GO:0005886">
    <property type="term" value="C:plasma membrane"/>
    <property type="evidence" value="ECO:0007669"/>
    <property type="project" value="UniProtKB-SubCell"/>
</dbReference>
<dbReference type="EMBL" id="SZPZ01000002">
    <property type="protein sequence ID" value="TKK80491.1"/>
    <property type="molecule type" value="Genomic_DNA"/>
</dbReference>
<keyword evidence="10" id="KW-1185">Reference proteome</keyword>
<feature type="domain" description="ABC transmembrane type-1" evidence="8">
    <location>
        <begin position="79"/>
        <end position="268"/>
    </location>
</feature>
<evidence type="ECO:0000313" key="9">
    <source>
        <dbReference type="EMBL" id="TKK80491.1"/>
    </source>
</evidence>
<evidence type="ECO:0000256" key="7">
    <source>
        <dbReference type="RuleBase" id="RU363032"/>
    </source>
</evidence>
<comment type="subcellular location">
    <subcellularLocation>
        <location evidence="1 7">Cell membrane</location>
        <topology evidence="1 7">Multi-pass membrane protein</topology>
    </subcellularLocation>
</comment>
<feature type="transmembrane region" description="Helical" evidence="7">
    <location>
        <begin position="148"/>
        <end position="168"/>
    </location>
</feature>
<evidence type="ECO:0000313" key="10">
    <source>
        <dbReference type="Proteomes" id="UP000305836"/>
    </source>
</evidence>
<feature type="transmembrane region" description="Helical" evidence="7">
    <location>
        <begin position="247"/>
        <end position="268"/>
    </location>
</feature>
<proteinExistence type="inferred from homology"/>
<dbReference type="PANTHER" id="PTHR43744:SF12">
    <property type="entry name" value="ABC TRANSPORTER PERMEASE PROTEIN MG189-RELATED"/>
    <property type="match status" value="1"/>
</dbReference>
<dbReference type="OrthoDB" id="3568785at2"/>
<keyword evidence="5 7" id="KW-1133">Transmembrane helix</keyword>
<evidence type="ECO:0000259" key="8">
    <source>
        <dbReference type="PROSITE" id="PS50928"/>
    </source>
</evidence>
<dbReference type="PANTHER" id="PTHR43744">
    <property type="entry name" value="ABC TRANSPORTER PERMEASE PROTEIN MG189-RELATED-RELATED"/>
    <property type="match status" value="1"/>
</dbReference>
<comment type="caution">
    <text evidence="9">The sequence shown here is derived from an EMBL/GenBank/DDBJ whole genome shotgun (WGS) entry which is preliminary data.</text>
</comment>
<feature type="transmembrane region" description="Helical" evidence="7">
    <location>
        <begin position="73"/>
        <end position="102"/>
    </location>
</feature>
<evidence type="ECO:0000256" key="4">
    <source>
        <dbReference type="ARBA" id="ARBA00022692"/>
    </source>
</evidence>
<comment type="similarity">
    <text evidence="7">Belongs to the binding-protein-dependent transport system permease family.</text>
</comment>
<name>A0A4U3LWH2_9ACTN</name>
<reference evidence="9 10" key="1">
    <citation type="submission" date="2019-04" db="EMBL/GenBank/DDBJ databases">
        <title>Kribbella sp. NEAU-THZ 27 nov., a novel actinomycete isolated from soil.</title>
        <authorList>
            <person name="Duan L."/>
        </authorList>
    </citation>
    <scope>NUCLEOTIDE SEQUENCE [LARGE SCALE GENOMIC DNA]</scope>
    <source>
        <strain evidence="10">NEAU-THZ27</strain>
    </source>
</reference>
<dbReference type="RefSeq" id="WP_137255427.1">
    <property type="nucleotide sequence ID" value="NZ_JBHSPQ010000001.1"/>
</dbReference>
<keyword evidence="4 7" id="KW-0812">Transmembrane</keyword>
<dbReference type="Pfam" id="PF00528">
    <property type="entry name" value="BPD_transp_1"/>
    <property type="match status" value="1"/>
</dbReference>
<evidence type="ECO:0000256" key="1">
    <source>
        <dbReference type="ARBA" id="ARBA00004651"/>
    </source>
</evidence>
<gene>
    <name evidence="9" type="ORF">FDA38_19495</name>
</gene>
<dbReference type="CDD" id="cd06261">
    <property type="entry name" value="TM_PBP2"/>
    <property type="match status" value="1"/>
</dbReference>
<feature type="transmembrane region" description="Helical" evidence="7">
    <location>
        <begin position="15"/>
        <end position="41"/>
    </location>
</feature>
<accession>A0A4U3LWH2</accession>
<dbReference type="Proteomes" id="UP000305836">
    <property type="component" value="Unassembled WGS sequence"/>
</dbReference>
<dbReference type="GO" id="GO:0055085">
    <property type="term" value="P:transmembrane transport"/>
    <property type="evidence" value="ECO:0007669"/>
    <property type="project" value="InterPro"/>
</dbReference>
<protein>
    <submittedName>
        <fullName evidence="9">Carbohydrate ABC transporter permease</fullName>
    </submittedName>
</protein>
<organism evidence="9 10">
    <name type="scientific">Kribbella jiaozuonensis</name>
    <dbReference type="NCBI Taxonomy" id="2575441"/>
    <lineage>
        <taxon>Bacteria</taxon>
        <taxon>Bacillati</taxon>
        <taxon>Actinomycetota</taxon>
        <taxon>Actinomycetes</taxon>
        <taxon>Propionibacteriales</taxon>
        <taxon>Kribbellaceae</taxon>
        <taxon>Kribbella</taxon>
    </lineage>
</organism>
<evidence type="ECO:0000256" key="5">
    <source>
        <dbReference type="ARBA" id="ARBA00022989"/>
    </source>
</evidence>
<dbReference type="SUPFAM" id="SSF161098">
    <property type="entry name" value="MetI-like"/>
    <property type="match status" value="1"/>
</dbReference>
<dbReference type="InterPro" id="IPR035906">
    <property type="entry name" value="MetI-like_sf"/>
</dbReference>
<dbReference type="Gene3D" id="1.10.3720.10">
    <property type="entry name" value="MetI-like"/>
    <property type="match status" value="1"/>
</dbReference>
<feature type="transmembrane region" description="Helical" evidence="7">
    <location>
        <begin position="114"/>
        <end position="136"/>
    </location>
</feature>
<dbReference type="PROSITE" id="PS50928">
    <property type="entry name" value="ABC_TM1"/>
    <property type="match status" value="1"/>
</dbReference>
<sequence length="283" mass="31618">MSTAELVNHRPGRKWVLSAVAIFVSIVVFVIPFAFILLTAVKDRTQSADLSFSWPHQFRFVQNFIEVVEARDYMLVIAFINSTILTVASVTGMVVLAAMAGFVLQRRKSRWNGFINFLVLAGLIIPPAVVPTIWVLQKLGMFKTMPGLILIEIAYGLSFCILLFRAFVATIPRELDEAAIIDGAGPLRLFFQVVFPLLRSVIVTVVVVQSVNVFNDFVNPLYFLPGDQNATVQLTLYNFSSQFTTQYNLLFMDILLITIPPLIMFLFFNRQIVAGLTSGAIKG</sequence>
<dbReference type="AlphaFoldDB" id="A0A4U3LWH2"/>
<feature type="transmembrane region" description="Helical" evidence="7">
    <location>
        <begin position="189"/>
        <end position="211"/>
    </location>
</feature>
<keyword evidence="3" id="KW-1003">Cell membrane</keyword>
<keyword evidence="6 7" id="KW-0472">Membrane</keyword>
<evidence type="ECO:0000256" key="3">
    <source>
        <dbReference type="ARBA" id="ARBA00022475"/>
    </source>
</evidence>
<evidence type="ECO:0000256" key="2">
    <source>
        <dbReference type="ARBA" id="ARBA00022448"/>
    </source>
</evidence>